<accession>A0A450WYZ8</accession>
<name>A0A450WYZ8_9GAMM</name>
<dbReference type="InterPro" id="IPR013216">
    <property type="entry name" value="Methyltransf_11"/>
</dbReference>
<sequence length="254" mass="28654">MGFEMYYRQDSLDRNSIEATLEAARRIRTRPFLYKIYLDLYAFLERELESAPSGPRLELGSGGGFLGERVPNLITSDIVPVPTVDLVASSVALPFGDGSLSAICMMNVLHHMGDVSAFFHEAERCLKPGGKIVMIETANTAWARFYFSHYHHEPCDPGQTSWQLPDAGRLSNPNQALPWIVFCRDSELFSRRHAGLRLASIGHTMPFRYILSGGASRARKIPDWSFPLLRGLERCLSPLDRWLGLFMQVVVHRV</sequence>
<dbReference type="Pfam" id="PF08241">
    <property type="entry name" value="Methyltransf_11"/>
    <property type="match status" value="1"/>
</dbReference>
<dbReference type="SUPFAM" id="SSF53335">
    <property type="entry name" value="S-adenosyl-L-methionine-dependent methyltransferases"/>
    <property type="match status" value="1"/>
</dbReference>
<organism evidence="2">
    <name type="scientific">Candidatus Kentrum sp. LFY</name>
    <dbReference type="NCBI Taxonomy" id="2126342"/>
    <lineage>
        <taxon>Bacteria</taxon>
        <taxon>Pseudomonadati</taxon>
        <taxon>Pseudomonadota</taxon>
        <taxon>Gammaproteobacteria</taxon>
        <taxon>Candidatus Kentrum</taxon>
    </lineage>
</organism>
<dbReference type="InterPro" id="IPR029063">
    <property type="entry name" value="SAM-dependent_MTases_sf"/>
</dbReference>
<feature type="domain" description="Methyltransferase type 11" evidence="1">
    <location>
        <begin position="84"/>
        <end position="134"/>
    </location>
</feature>
<gene>
    <name evidence="2" type="ORF">BECKLFY1418C_GA0070996_11139</name>
</gene>
<dbReference type="Gene3D" id="3.40.50.150">
    <property type="entry name" value="Vaccinia Virus protein VP39"/>
    <property type="match status" value="1"/>
</dbReference>
<keyword evidence="2" id="KW-0808">Transferase</keyword>
<protein>
    <submittedName>
        <fullName evidence="2">Methyltransferase domain-containing protein</fullName>
    </submittedName>
</protein>
<dbReference type="CDD" id="cd02440">
    <property type="entry name" value="AdoMet_MTases"/>
    <property type="match status" value="1"/>
</dbReference>
<dbReference type="GO" id="GO:0008757">
    <property type="term" value="F:S-adenosylmethionine-dependent methyltransferase activity"/>
    <property type="evidence" value="ECO:0007669"/>
    <property type="project" value="InterPro"/>
</dbReference>
<dbReference type="GO" id="GO:0032259">
    <property type="term" value="P:methylation"/>
    <property type="evidence" value="ECO:0007669"/>
    <property type="project" value="UniProtKB-KW"/>
</dbReference>
<evidence type="ECO:0000313" key="2">
    <source>
        <dbReference type="EMBL" id="VFK22256.1"/>
    </source>
</evidence>
<proteinExistence type="predicted"/>
<keyword evidence="2" id="KW-0489">Methyltransferase</keyword>
<reference evidence="2" key="1">
    <citation type="submission" date="2019-02" db="EMBL/GenBank/DDBJ databases">
        <authorList>
            <person name="Gruber-Vodicka R. H."/>
            <person name="Seah K. B. B."/>
        </authorList>
    </citation>
    <scope>NUCLEOTIDE SEQUENCE</scope>
    <source>
        <strain evidence="2">BECK_BY7</strain>
    </source>
</reference>
<evidence type="ECO:0000259" key="1">
    <source>
        <dbReference type="Pfam" id="PF08241"/>
    </source>
</evidence>
<dbReference type="EMBL" id="CAADFN010000113">
    <property type="protein sequence ID" value="VFK22256.1"/>
    <property type="molecule type" value="Genomic_DNA"/>
</dbReference>
<dbReference type="AlphaFoldDB" id="A0A450WYZ8"/>